<gene>
    <name evidence="2" type="ORF">GCM10011534_07940</name>
</gene>
<comment type="caution">
    <text evidence="2">The sequence shown here is derived from an EMBL/GenBank/DDBJ whole genome shotgun (WGS) entry which is preliminary data.</text>
</comment>
<sequence length="56" mass="5965">MSVAFSAIAGLIILLVFLNVVTDSDPRSYARRDPRPVRILVALMAAASAGLTYMLG</sequence>
<name>A0A917SLA3_9RHOB</name>
<reference evidence="2" key="1">
    <citation type="journal article" date="2014" name="Int. J. Syst. Evol. Microbiol.">
        <title>Complete genome sequence of Corynebacterium casei LMG S-19264T (=DSM 44701T), isolated from a smear-ripened cheese.</title>
        <authorList>
            <consortium name="US DOE Joint Genome Institute (JGI-PGF)"/>
            <person name="Walter F."/>
            <person name="Albersmeier A."/>
            <person name="Kalinowski J."/>
            <person name="Ruckert C."/>
        </authorList>
    </citation>
    <scope>NUCLEOTIDE SEQUENCE</scope>
    <source>
        <strain evidence="2">CGMCC 1.6293</strain>
    </source>
</reference>
<accession>A0A917SLA3</accession>
<evidence type="ECO:0000313" key="2">
    <source>
        <dbReference type="EMBL" id="GGL88321.1"/>
    </source>
</evidence>
<dbReference type="AlphaFoldDB" id="A0A917SLA3"/>
<keyword evidence="1" id="KW-0472">Membrane</keyword>
<dbReference type="EMBL" id="BMLF01000001">
    <property type="protein sequence ID" value="GGL88321.1"/>
    <property type="molecule type" value="Genomic_DNA"/>
</dbReference>
<evidence type="ECO:0000256" key="1">
    <source>
        <dbReference type="SAM" id="Phobius"/>
    </source>
</evidence>
<proteinExistence type="predicted"/>
<keyword evidence="1" id="KW-1133">Transmembrane helix</keyword>
<organism evidence="2 3">
    <name type="scientific">Pseudooceanicola nanhaiensis</name>
    <dbReference type="NCBI Taxonomy" id="375761"/>
    <lineage>
        <taxon>Bacteria</taxon>
        <taxon>Pseudomonadati</taxon>
        <taxon>Pseudomonadota</taxon>
        <taxon>Alphaproteobacteria</taxon>
        <taxon>Rhodobacterales</taxon>
        <taxon>Paracoccaceae</taxon>
        <taxon>Pseudooceanicola</taxon>
    </lineage>
</organism>
<evidence type="ECO:0000313" key="3">
    <source>
        <dbReference type="Proteomes" id="UP000649829"/>
    </source>
</evidence>
<dbReference type="RefSeq" id="WP_156954629.1">
    <property type="nucleotide sequence ID" value="NZ_BMLF01000001.1"/>
</dbReference>
<keyword evidence="1" id="KW-0812">Transmembrane</keyword>
<protein>
    <submittedName>
        <fullName evidence="2">Uncharacterized protein</fullName>
    </submittedName>
</protein>
<reference evidence="2" key="2">
    <citation type="submission" date="2020-09" db="EMBL/GenBank/DDBJ databases">
        <authorList>
            <person name="Sun Q."/>
            <person name="Zhou Y."/>
        </authorList>
    </citation>
    <scope>NUCLEOTIDE SEQUENCE</scope>
    <source>
        <strain evidence="2">CGMCC 1.6293</strain>
    </source>
</reference>
<dbReference type="Proteomes" id="UP000649829">
    <property type="component" value="Unassembled WGS sequence"/>
</dbReference>
<keyword evidence="3" id="KW-1185">Reference proteome</keyword>
<feature type="transmembrane region" description="Helical" evidence="1">
    <location>
        <begin position="38"/>
        <end position="55"/>
    </location>
</feature>